<evidence type="ECO:0000256" key="4">
    <source>
        <dbReference type="ARBA" id="ARBA00022491"/>
    </source>
</evidence>
<evidence type="ECO:0000256" key="7">
    <source>
        <dbReference type="ARBA" id="ARBA00023163"/>
    </source>
</evidence>
<evidence type="ECO:0000313" key="12">
    <source>
        <dbReference type="Proteomes" id="UP001515480"/>
    </source>
</evidence>
<keyword evidence="12" id="KW-1185">Reference proteome</keyword>
<accession>A0AB34JU44</accession>
<evidence type="ECO:0000256" key="3">
    <source>
        <dbReference type="ARBA" id="ARBA00019618"/>
    </source>
</evidence>
<reference evidence="11 12" key="1">
    <citation type="journal article" date="2024" name="Science">
        <title>Giant polyketide synthase enzymes in the biosynthesis of giant marine polyether toxins.</title>
        <authorList>
            <person name="Fallon T.R."/>
            <person name="Shende V.V."/>
            <person name="Wierzbicki I.H."/>
            <person name="Pendleton A.L."/>
            <person name="Watervoot N.F."/>
            <person name="Auber R.P."/>
            <person name="Gonzalez D.J."/>
            <person name="Wisecaver J.H."/>
            <person name="Moore B.S."/>
        </authorList>
    </citation>
    <scope>NUCLEOTIDE SEQUENCE [LARGE SCALE GENOMIC DNA]</scope>
    <source>
        <strain evidence="11 12">12B1</strain>
    </source>
</reference>
<comment type="function">
    <text evidence="9">Component of the Mediator complex, a coactivator involved in regulated transcription of nearly all RNA polymerase II-dependent genes. Mediator functions as a bridge to convey information from gene-specific regulatory proteins to the basal RNA polymerase II transcription machinery. Mediator is recruited to promoters by direct interactions with regulatory proteins and serves as a scaffold for the assembly of a functional preinitiation complex with RNA polymerase II and the general transcription factors.</text>
</comment>
<dbReference type="GO" id="GO:0003713">
    <property type="term" value="F:transcription coactivator activity"/>
    <property type="evidence" value="ECO:0007669"/>
    <property type="project" value="TreeGrafter"/>
</dbReference>
<dbReference type="AlphaFoldDB" id="A0AB34JU44"/>
<evidence type="ECO:0000256" key="8">
    <source>
        <dbReference type="ARBA" id="ARBA00023242"/>
    </source>
</evidence>
<dbReference type="Proteomes" id="UP001515480">
    <property type="component" value="Unassembled WGS sequence"/>
</dbReference>
<dbReference type="Pfam" id="PF06333">
    <property type="entry name" value="Med13_C"/>
    <property type="match status" value="1"/>
</dbReference>
<dbReference type="PANTHER" id="PTHR48249">
    <property type="entry name" value="MEDIATOR OF RNA POLYMERASE II TRANSCRIPTION SUBUNIT 13"/>
    <property type="match status" value="1"/>
</dbReference>
<keyword evidence="7 9" id="KW-0804">Transcription</keyword>
<keyword evidence="5 9" id="KW-0805">Transcription regulation</keyword>
<name>A0AB34JU44_PRYPA</name>
<gene>
    <name evidence="11" type="ORF">AB1Y20_020235</name>
</gene>
<evidence type="ECO:0000256" key="5">
    <source>
        <dbReference type="ARBA" id="ARBA00023015"/>
    </source>
</evidence>
<protein>
    <recommendedName>
        <fullName evidence="3 9">Mediator of RNA polymerase II transcription subunit 13</fullName>
    </recommendedName>
</protein>
<evidence type="ECO:0000256" key="1">
    <source>
        <dbReference type="ARBA" id="ARBA00004123"/>
    </source>
</evidence>
<keyword evidence="8 9" id="KW-0539">Nucleus</keyword>
<evidence type="ECO:0000259" key="10">
    <source>
        <dbReference type="Pfam" id="PF06333"/>
    </source>
</evidence>
<feature type="domain" description="Mediator complex subunit Med13 C-terminal" evidence="10">
    <location>
        <begin position="670"/>
        <end position="794"/>
    </location>
</feature>
<evidence type="ECO:0000256" key="9">
    <source>
        <dbReference type="RuleBase" id="RU364134"/>
    </source>
</evidence>
<evidence type="ECO:0000313" key="11">
    <source>
        <dbReference type="EMBL" id="KAL1525375.1"/>
    </source>
</evidence>
<keyword evidence="6 9" id="KW-0010">Activator</keyword>
<dbReference type="PANTHER" id="PTHR48249:SF3">
    <property type="entry name" value="MEDIATOR OF RNA POLYMERASE II TRANSCRIPTION SUBUNIT 13"/>
    <property type="match status" value="1"/>
</dbReference>
<dbReference type="InterPro" id="IPR009401">
    <property type="entry name" value="Med13_C"/>
</dbReference>
<proteinExistence type="inferred from homology"/>
<evidence type="ECO:0000256" key="2">
    <source>
        <dbReference type="ARBA" id="ARBA00009354"/>
    </source>
</evidence>
<comment type="caution">
    <text evidence="11">The sequence shown here is derived from an EMBL/GenBank/DDBJ whole genome shotgun (WGS) entry which is preliminary data.</text>
</comment>
<dbReference type="InterPro" id="IPR051139">
    <property type="entry name" value="Mediator_complx_sub13"/>
</dbReference>
<sequence length="850" mass="93190">MRVHVAHKRLATAASRSRSPAVSVVLRLTRRVSAQLPTHCGLDAAQDMKVGNRPGGEWGGMLPALEGLQPTAAHRRHQSEHLQNLREQTLVSAQAWPSDAVMNAHAYAEEQHSHCCSREAISPISAPRADVLDGNLPQSKRLRSFEDVPSESDLCAWRDEDANLLLDDILDLVELDGDPETEMMDANSSHGQLPPNGRMNAPESAPCVLDCPAEVPMSHDESDAEVEEDKSNILELFSSPPPSVVARARSMSRAYAPRATTYAPLLRCARIGFFDDYEHRPVPDHTLVTGSSSLKGFAGSEQSFGPATTECVSHPAEDFEENCMDSPYETPCTAKVCQALSRGTRQLLEQLSLSPEDGLLFTRPGVGYHHSCVCGDRSMQMALAQRKHCKFSNVTLNGAIAACTLTEGDKGCQTVEFQNTKLDQWPLPPPSLLVSCDGQALPVSPSALFWWEKAALQPIAHRKQLSYVVLCSEEVSDVSVTRFCQELSVMYRTCRLGSLDAFNGKWLHRYRVSGALDETQGMRAVAGDLRQCLSQQPRRCNQRTVVFLVHGLHQNAGFHSLAKMLCVVSPLLRPMQGRPVPVLQPLALAQLRETHSLQFRLKQIAFSIYTKSRAAPLSSHSVMGEYSRISYSSSSRVSSADHEPLFVVPPVTSHVTPSADAAPTCAGAARLHCSYVIAGVETTQHACVCWTDDSGYALEVACLPCGGMPLEECVQLVWEHGSRLRELQMSESGTLRVAVLKFGIVTQAEIEAWEAIFSDGEQHDGLGTTELDDQASISVLSLRSFRAAPSWVELSARPSAEAKLPRATSFEQRWSKLPVHCAIVERLAEFVEWMIDEGVSGDRSSEDEEP</sequence>
<dbReference type="EMBL" id="JBGBPQ010000004">
    <property type="protein sequence ID" value="KAL1525375.1"/>
    <property type="molecule type" value="Genomic_DNA"/>
</dbReference>
<keyword evidence="4 9" id="KW-0678">Repressor</keyword>
<comment type="subcellular location">
    <subcellularLocation>
        <location evidence="1 9">Nucleus</location>
    </subcellularLocation>
</comment>
<evidence type="ECO:0000256" key="6">
    <source>
        <dbReference type="ARBA" id="ARBA00023159"/>
    </source>
</evidence>
<organism evidence="11 12">
    <name type="scientific">Prymnesium parvum</name>
    <name type="common">Toxic golden alga</name>
    <dbReference type="NCBI Taxonomy" id="97485"/>
    <lineage>
        <taxon>Eukaryota</taxon>
        <taxon>Haptista</taxon>
        <taxon>Haptophyta</taxon>
        <taxon>Prymnesiophyceae</taxon>
        <taxon>Prymnesiales</taxon>
        <taxon>Prymnesiaceae</taxon>
        <taxon>Prymnesium</taxon>
    </lineage>
</organism>
<comment type="subunit">
    <text evidence="9">Component of the Mediator complex.</text>
</comment>
<dbReference type="GO" id="GO:0045944">
    <property type="term" value="P:positive regulation of transcription by RNA polymerase II"/>
    <property type="evidence" value="ECO:0007669"/>
    <property type="project" value="TreeGrafter"/>
</dbReference>
<comment type="similarity">
    <text evidence="2 9">Belongs to the Mediator complex subunit 13 family.</text>
</comment>
<dbReference type="GO" id="GO:0016592">
    <property type="term" value="C:mediator complex"/>
    <property type="evidence" value="ECO:0007669"/>
    <property type="project" value="InterPro"/>
</dbReference>